<evidence type="ECO:0000313" key="2">
    <source>
        <dbReference type="EMBL" id="EOM74925.1"/>
    </source>
</evidence>
<sequence length="72" mass="7786">MRSWFGEILVGTLRTPVPGSNIPRMSQRVAGTADSFSIAPTYGESEIRPMRPGLRDEPSSRTTATGVRKGPP</sequence>
<dbReference type="EMBL" id="APMY01000113">
    <property type="protein sequence ID" value="EOM74925.1"/>
    <property type="molecule type" value="Genomic_DNA"/>
</dbReference>
<keyword evidence="3" id="KW-1185">Reference proteome</keyword>
<accession>R7WIC7</accession>
<proteinExistence type="predicted"/>
<feature type="compositionally biased region" description="Basic and acidic residues" evidence="1">
    <location>
        <begin position="45"/>
        <end position="59"/>
    </location>
</feature>
<evidence type="ECO:0000313" key="3">
    <source>
        <dbReference type="Proteomes" id="UP000013525"/>
    </source>
</evidence>
<comment type="caution">
    <text evidence="2">The sequence shown here is derived from an EMBL/GenBank/DDBJ whole genome shotgun (WGS) entry which is preliminary data.</text>
</comment>
<evidence type="ECO:0000256" key="1">
    <source>
        <dbReference type="SAM" id="MobiDB-lite"/>
    </source>
</evidence>
<feature type="region of interest" description="Disordered" evidence="1">
    <location>
        <begin position="33"/>
        <end position="72"/>
    </location>
</feature>
<dbReference type="Proteomes" id="UP000013525">
    <property type="component" value="Unassembled WGS sequence"/>
</dbReference>
<organism evidence="2 3">
    <name type="scientific">Rhodococcus rhodnii LMG 5362</name>
    <dbReference type="NCBI Taxonomy" id="1273125"/>
    <lineage>
        <taxon>Bacteria</taxon>
        <taxon>Bacillati</taxon>
        <taxon>Actinomycetota</taxon>
        <taxon>Actinomycetes</taxon>
        <taxon>Mycobacteriales</taxon>
        <taxon>Nocardiaceae</taxon>
        <taxon>Rhodococcus</taxon>
    </lineage>
</organism>
<dbReference type="AlphaFoldDB" id="R7WIC7"/>
<gene>
    <name evidence="2" type="ORF">Rrhod_3803</name>
</gene>
<protein>
    <submittedName>
        <fullName evidence="2">Uncharacterized protein</fullName>
    </submittedName>
</protein>
<reference evidence="2 3" key="1">
    <citation type="journal article" date="2013" name="Genome Announc.">
        <title>Draft Genome Sequence of Rhodococcus rhodnii Strain LMG5362, a Symbiont of Rhodnius prolixus (Hemiptera, Reduviidae, Triatominae), the Principle Vector of Trypanosoma cruzi.</title>
        <authorList>
            <person name="Pachebat J.A."/>
            <person name="van Keulen G."/>
            <person name="Whitten M.M."/>
            <person name="Girdwood S."/>
            <person name="Del Sol R."/>
            <person name="Dyson P.J."/>
            <person name="Facey P.D."/>
        </authorList>
    </citation>
    <scope>NUCLEOTIDE SEQUENCE [LARGE SCALE GENOMIC DNA]</scope>
    <source>
        <strain evidence="2 3">LMG 5362</strain>
    </source>
</reference>
<name>R7WIC7_9NOCA</name>